<dbReference type="Gene3D" id="1.10.510.10">
    <property type="entry name" value="Transferase(Phosphotransferase) domain 1"/>
    <property type="match status" value="1"/>
</dbReference>
<feature type="compositionally biased region" description="Low complexity" evidence="3">
    <location>
        <begin position="507"/>
        <end position="518"/>
    </location>
</feature>
<evidence type="ECO:0000256" key="2">
    <source>
        <dbReference type="ARBA" id="ARBA00022840"/>
    </source>
</evidence>
<evidence type="ECO:0000259" key="5">
    <source>
        <dbReference type="PROSITE" id="PS50011"/>
    </source>
</evidence>
<keyword evidence="4" id="KW-0812">Transmembrane</keyword>
<evidence type="ECO:0000256" key="4">
    <source>
        <dbReference type="SAM" id="Phobius"/>
    </source>
</evidence>
<dbReference type="CDD" id="cd13999">
    <property type="entry name" value="STKc_MAP3K-like"/>
    <property type="match status" value="1"/>
</dbReference>
<feature type="domain" description="Protein kinase" evidence="5">
    <location>
        <begin position="799"/>
        <end position="1099"/>
    </location>
</feature>
<dbReference type="PANTHER" id="PTHR44329">
    <property type="entry name" value="SERINE/THREONINE-PROTEIN KINASE TNNI3K-RELATED"/>
    <property type="match status" value="1"/>
</dbReference>
<dbReference type="AlphaFoldDB" id="A0A7R9TGR6"/>
<dbReference type="InterPro" id="IPR051681">
    <property type="entry name" value="Ser/Thr_Kinases-Pseudokinases"/>
</dbReference>
<proteinExistence type="predicted"/>
<dbReference type="SUPFAM" id="SSF56112">
    <property type="entry name" value="Protein kinase-like (PK-like)"/>
    <property type="match status" value="1"/>
</dbReference>
<sequence>MPGVAGAGAPGGPAAPRRRARKKRPAFFFARARAGLRRRASIDLRGRESRRAGAPPARGGPGGARREGRASAAMARGGGPPVGLAAAVVAAAALWGASGPPGARASEVGDGGGNEGAALTAESNGTAAGGGAGAGSGGAGGAGPADGLALCEEPQKCVWPAWVPLVLPSGEFSGFKELEGWDHCLEWCATNQTATPEECCANCAEDAACDPPPEVGGGASGSGGAGGGLALANPLGGAAEEVPPADCPEGYAKGCDGWCIALAKLGDGVCDIEEKADLSCISYNYDEGDCVPPVGPDAWGVWDGGAFGQGWELVTNNDSSDPTSPAAELSYPAVGPQRVRGDVIWVQNLEPGAQITFFRTDEVLMAGNFSIVLDAYLAAPLAAAGQGEGGVGGSACARTISAFVAVPGDANEPATRHALPLADYAVAESSKAGEQEPAVGAGAGLRENEWVRVRLPVEAFNSSGMYAGPNTVFDRFGISNEPVEGAGNCELYLDALVLEPQPGMVEPQGAGEAAQQGQPSPPPANPDGAGSEPASEDDGALVPPSPPTGADGEDVASPPDAAVAAAASPSDEDCATVPDEWPFCRELVAVHSCTDLNNNLTVLIALHCKTSCKVCSSTPPGGAPPGDGSGYFPPDGGNANSGSGEGGTSSSSTLVLGIGIGLISLSAFLLLITAVGVYRLRRRLRRDALPGRARLERAPSDASTASQAMNLYAIDPAGVPGASPPPSVDPHHGKTAHRALAEAQGGSDGIRAFVNPAHALRSPVPPQPASAGAEGAATARGQDNSALASCQWIIPFDELRFIDRVGIGVQGEVFHAVWNGHTNVAVKRLFSTPPPAPQGDGAASGQQRQHGALATPAASSPSRGGVVAENDPWARLKNEVDLLVSLRHPNIVLFMGACEVAPNLCLVMEFCPRGSLDQLLAQGGRLGNGKLLDRRRRTRLALQAARGVAYLHSHNIIHRDLKPGNLLVTSNYDVKVADFGLSRFTPESVVSRASQVGTVGYMAPEILKSERYSTKCDVWSFGVVLYEILTGHSPYAHHENPVQCILAVACHDERPRLPEAMREDEAGMRLGRLCDACMQPEPSMRPSFLVIVEELQAVMSLLQPPLSARQNSARGLATGASNASMQWHEHQESAFTPRGMPTPSPEPATLAEQEARRAPPQEPQAPLELRYGEAPEQARASPMGGAITHENPVHSPLQRSRNEHAGGSVSVE</sequence>
<reference evidence="6" key="1">
    <citation type="submission" date="2021-01" db="EMBL/GenBank/DDBJ databases">
        <authorList>
            <person name="Corre E."/>
            <person name="Pelletier E."/>
            <person name="Niang G."/>
            <person name="Scheremetjew M."/>
            <person name="Finn R."/>
            <person name="Kale V."/>
            <person name="Holt S."/>
            <person name="Cochrane G."/>
            <person name="Meng A."/>
            <person name="Brown T."/>
            <person name="Cohen L."/>
        </authorList>
    </citation>
    <scope>NUCLEOTIDE SEQUENCE</scope>
    <source>
        <strain evidence="6">CCMP1413</strain>
    </source>
</reference>
<feature type="compositionally biased region" description="Low complexity" evidence="3">
    <location>
        <begin position="769"/>
        <end position="778"/>
    </location>
</feature>
<dbReference type="InterPro" id="IPR000719">
    <property type="entry name" value="Prot_kinase_dom"/>
</dbReference>
<dbReference type="EMBL" id="HBDZ01005147">
    <property type="protein sequence ID" value="CAD8235115.1"/>
    <property type="molecule type" value="Transcribed_RNA"/>
</dbReference>
<evidence type="ECO:0000256" key="1">
    <source>
        <dbReference type="ARBA" id="ARBA00022741"/>
    </source>
</evidence>
<feature type="compositionally biased region" description="Low complexity" evidence="3">
    <location>
        <begin position="555"/>
        <end position="569"/>
    </location>
</feature>
<evidence type="ECO:0000313" key="6">
    <source>
        <dbReference type="EMBL" id="CAD8235115.1"/>
    </source>
</evidence>
<feature type="compositionally biased region" description="Basic and acidic residues" evidence="3">
    <location>
        <begin position="40"/>
        <end position="51"/>
    </location>
</feature>
<feature type="region of interest" description="Disordered" evidence="3">
    <location>
        <begin position="829"/>
        <end position="866"/>
    </location>
</feature>
<feature type="region of interest" description="Disordered" evidence="3">
    <location>
        <begin position="1"/>
        <end position="76"/>
    </location>
</feature>
<protein>
    <recommendedName>
        <fullName evidence="5">Protein kinase domain-containing protein</fullName>
    </recommendedName>
</protein>
<keyword evidence="4" id="KW-0472">Membrane</keyword>
<dbReference type="PROSITE" id="PS00108">
    <property type="entry name" value="PROTEIN_KINASE_ST"/>
    <property type="match status" value="1"/>
</dbReference>
<keyword evidence="1" id="KW-0547">Nucleotide-binding</keyword>
<dbReference type="Gene3D" id="3.30.200.20">
    <property type="entry name" value="Phosphorylase Kinase, domain 1"/>
    <property type="match status" value="1"/>
</dbReference>
<feature type="compositionally biased region" description="Polar residues" evidence="3">
    <location>
        <begin position="1112"/>
        <end position="1125"/>
    </location>
</feature>
<feature type="compositionally biased region" description="Basic residues" evidence="3">
    <location>
        <begin position="16"/>
        <end position="25"/>
    </location>
</feature>
<dbReference type="PROSITE" id="PS50011">
    <property type="entry name" value="PROTEIN_KINASE_DOM"/>
    <property type="match status" value="1"/>
</dbReference>
<feature type="region of interest" description="Disordered" evidence="3">
    <location>
        <begin position="99"/>
        <end position="144"/>
    </location>
</feature>
<feature type="region of interest" description="Disordered" evidence="3">
    <location>
        <begin position="616"/>
        <end position="648"/>
    </location>
</feature>
<dbReference type="Pfam" id="PF00069">
    <property type="entry name" value="Pkinase"/>
    <property type="match status" value="1"/>
</dbReference>
<feature type="region of interest" description="Disordered" evidence="3">
    <location>
        <begin position="759"/>
        <end position="778"/>
    </location>
</feature>
<feature type="transmembrane region" description="Helical" evidence="4">
    <location>
        <begin position="654"/>
        <end position="678"/>
    </location>
</feature>
<feature type="region of interest" description="Disordered" evidence="3">
    <location>
        <begin position="1112"/>
        <end position="1212"/>
    </location>
</feature>
<dbReference type="GO" id="GO:0004674">
    <property type="term" value="F:protein serine/threonine kinase activity"/>
    <property type="evidence" value="ECO:0007669"/>
    <property type="project" value="TreeGrafter"/>
</dbReference>
<keyword evidence="2" id="KW-0067">ATP-binding</keyword>
<keyword evidence="4" id="KW-1133">Transmembrane helix</keyword>
<dbReference type="GO" id="GO:0005524">
    <property type="term" value="F:ATP binding"/>
    <property type="evidence" value="ECO:0007669"/>
    <property type="project" value="UniProtKB-KW"/>
</dbReference>
<feature type="region of interest" description="Disordered" evidence="3">
    <location>
        <begin position="502"/>
        <end position="575"/>
    </location>
</feature>
<feature type="compositionally biased region" description="Gly residues" evidence="3">
    <location>
        <begin position="127"/>
        <end position="144"/>
    </location>
</feature>
<dbReference type="InterPro" id="IPR011009">
    <property type="entry name" value="Kinase-like_dom_sf"/>
</dbReference>
<gene>
    <name evidence="6" type="ORF">PCOL08062_LOCUS3955</name>
</gene>
<dbReference type="InterPro" id="IPR008271">
    <property type="entry name" value="Ser/Thr_kinase_AS"/>
</dbReference>
<dbReference type="PANTHER" id="PTHR44329:SF298">
    <property type="entry name" value="MIXED LINEAGE KINASE DOMAIN-LIKE PROTEIN"/>
    <property type="match status" value="1"/>
</dbReference>
<organism evidence="6">
    <name type="scientific">Prasinoderma coloniale</name>
    <dbReference type="NCBI Taxonomy" id="156133"/>
    <lineage>
        <taxon>Eukaryota</taxon>
        <taxon>Viridiplantae</taxon>
        <taxon>Prasinodermophyta</taxon>
        <taxon>Prasinodermophyceae</taxon>
        <taxon>Prasinodermales</taxon>
        <taxon>Prasinodermaceae</taxon>
        <taxon>Prasinoderma</taxon>
    </lineage>
</organism>
<feature type="compositionally biased region" description="Gly residues" evidence="3">
    <location>
        <begin position="1"/>
        <end position="11"/>
    </location>
</feature>
<evidence type="ECO:0000256" key="3">
    <source>
        <dbReference type="SAM" id="MobiDB-lite"/>
    </source>
</evidence>
<dbReference type="SMART" id="SM00220">
    <property type="entry name" value="S_TKc"/>
    <property type="match status" value="1"/>
</dbReference>
<name>A0A7R9TGR6_9VIRI</name>
<accession>A0A7R9TGR6</accession>